<sequence length="357" mass="39474">MKQVFRACFLIALCAAFGLADRAKAQDYPAYTDVYVNDFGNLLTDLEETELRHALIDLFDRTGVEAVVVTMTTMKTYGHQGQIEPFATGLFNHWGVGNAARNDGVMVLVAKDDRQMRIELGAGYEPAMDRQMQQIIDREMLPAFRNGQFDQGIEDGVDALILQLRARSGQPMGLMERALDQASRGTWAVKTLVFSLLAGAGVLIFNLFQSWRRNRPRICPVDGKRMVRLDQVWEDNHLETGEIAEEALGSVEYDVWECPGCDHVTIEGYRRWLSRYGACRACGYKTMEGNSTTIRFATKTSTGLKRMNYHCYHCQHQHSVDHIIAAKGESDSGSGSGSGRSSFGGGSSSGGGASGSW</sequence>
<name>A0A918TJA2_9RHOB</name>
<evidence type="ECO:0000313" key="6">
    <source>
        <dbReference type="Proteomes" id="UP000638981"/>
    </source>
</evidence>
<feature type="chain" id="PRO_5037411075" description="TPM domain-containing protein" evidence="3">
    <location>
        <begin position="26"/>
        <end position="357"/>
    </location>
</feature>
<dbReference type="PANTHER" id="PTHR30373:SF2">
    <property type="entry name" value="UPF0603 PROTEIN YGCG"/>
    <property type="match status" value="1"/>
</dbReference>
<evidence type="ECO:0000256" key="1">
    <source>
        <dbReference type="SAM" id="MobiDB-lite"/>
    </source>
</evidence>
<keyword evidence="3" id="KW-0732">Signal</keyword>
<feature type="region of interest" description="Disordered" evidence="1">
    <location>
        <begin position="327"/>
        <end position="357"/>
    </location>
</feature>
<reference evidence="5" key="1">
    <citation type="journal article" date="2014" name="Int. J. Syst. Evol. Microbiol.">
        <title>Complete genome sequence of Corynebacterium casei LMG S-19264T (=DSM 44701T), isolated from a smear-ripened cheese.</title>
        <authorList>
            <consortium name="US DOE Joint Genome Institute (JGI-PGF)"/>
            <person name="Walter F."/>
            <person name="Albersmeier A."/>
            <person name="Kalinowski J."/>
            <person name="Ruckert C."/>
        </authorList>
    </citation>
    <scope>NUCLEOTIDE SEQUENCE</scope>
    <source>
        <strain evidence="5">KCTC 23310</strain>
    </source>
</reference>
<organism evidence="5 6">
    <name type="scientific">Neogemmobacter tilapiae</name>
    <dbReference type="NCBI Taxonomy" id="875041"/>
    <lineage>
        <taxon>Bacteria</taxon>
        <taxon>Pseudomonadati</taxon>
        <taxon>Pseudomonadota</taxon>
        <taxon>Alphaproteobacteria</taxon>
        <taxon>Rhodobacterales</taxon>
        <taxon>Paracoccaceae</taxon>
        <taxon>Neogemmobacter</taxon>
    </lineage>
</organism>
<gene>
    <name evidence="5" type="ORF">GCM10007315_12530</name>
</gene>
<evidence type="ECO:0000259" key="4">
    <source>
        <dbReference type="Pfam" id="PF04536"/>
    </source>
</evidence>
<dbReference type="EMBL" id="BMYJ01000003">
    <property type="protein sequence ID" value="GHC51602.1"/>
    <property type="molecule type" value="Genomic_DNA"/>
</dbReference>
<feature type="compositionally biased region" description="Gly residues" evidence="1">
    <location>
        <begin position="334"/>
        <end position="357"/>
    </location>
</feature>
<feature type="transmembrane region" description="Helical" evidence="2">
    <location>
        <begin position="187"/>
        <end position="208"/>
    </location>
</feature>
<protein>
    <recommendedName>
        <fullName evidence="4">TPM domain-containing protein</fullName>
    </recommendedName>
</protein>
<evidence type="ECO:0000256" key="2">
    <source>
        <dbReference type="SAM" id="Phobius"/>
    </source>
</evidence>
<dbReference type="Pfam" id="PF04536">
    <property type="entry name" value="TPM_phosphatase"/>
    <property type="match status" value="1"/>
</dbReference>
<proteinExistence type="predicted"/>
<dbReference type="InterPro" id="IPR007621">
    <property type="entry name" value="TPM_dom"/>
</dbReference>
<evidence type="ECO:0000313" key="5">
    <source>
        <dbReference type="EMBL" id="GHC51602.1"/>
    </source>
</evidence>
<keyword evidence="6" id="KW-1185">Reference proteome</keyword>
<reference evidence="5" key="2">
    <citation type="submission" date="2020-09" db="EMBL/GenBank/DDBJ databases">
        <authorList>
            <person name="Sun Q."/>
            <person name="Kim S."/>
        </authorList>
    </citation>
    <scope>NUCLEOTIDE SEQUENCE</scope>
    <source>
        <strain evidence="5">KCTC 23310</strain>
    </source>
</reference>
<dbReference type="RefSeq" id="WP_189410766.1">
    <property type="nucleotide sequence ID" value="NZ_BMYJ01000003.1"/>
</dbReference>
<feature type="domain" description="TPM" evidence="4">
    <location>
        <begin position="36"/>
        <end position="161"/>
    </location>
</feature>
<keyword evidence="2" id="KW-0812">Transmembrane</keyword>
<keyword evidence="2" id="KW-1133">Transmembrane helix</keyword>
<dbReference type="Proteomes" id="UP000638981">
    <property type="component" value="Unassembled WGS sequence"/>
</dbReference>
<accession>A0A918TJA2</accession>
<comment type="caution">
    <text evidence="5">The sequence shown here is derived from an EMBL/GenBank/DDBJ whole genome shotgun (WGS) entry which is preliminary data.</text>
</comment>
<dbReference type="PANTHER" id="PTHR30373">
    <property type="entry name" value="UPF0603 PROTEIN YGCG"/>
    <property type="match status" value="1"/>
</dbReference>
<feature type="signal peptide" evidence="3">
    <location>
        <begin position="1"/>
        <end position="25"/>
    </location>
</feature>
<evidence type="ECO:0000256" key="3">
    <source>
        <dbReference type="SAM" id="SignalP"/>
    </source>
</evidence>
<dbReference type="Gene3D" id="3.10.310.50">
    <property type="match status" value="1"/>
</dbReference>
<dbReference type="AlphaFoldDB" id="A0A918TJA2"/>
<keyword evidence="2" id="KW-0472">Membrane</keyword>